<dbReference type="InterPro" id="IPR001506">
    <property type="entry name" value="Peptidase_M12A"/>
</dbReference>
<feature type="binding site" evidence="5">
    <location>
        <position position="146"/>
    </location>
    <ligand>
        <name>Zn(2+)</name>
        <dbReference type="ChEBI" id="CHEBI:29105"/>
        <note>catalytic</note>
    </ligand>
</feature>
<evidence type="ECO:0000256" key="2">
    <source>
        <dbReference type="ARBA" id="ARBA00022833"/>
    </source>
</evidence>
<dbReference type="Pfam" id="PF01400">
    <property type="entry name" value="Astacin"/>
    <property type="match status" value="1"/>
</dbReference>
<reference evidence="10" key="1">
    <citation type="submission" date="2017-02" db="UniProtKB">
        <authorList>
            <consortium name="WormBaseParasite"/>
        </authorList>
    </citation>
    <scope>IDENTIFICATION</scope>
</reference>
<comment type="cofactor">
    <cofactor evidence="5 6">
        <name>Zn(2+)</name>
        <dbReference type="ChEBI" id="CHEBI:29105"/>
    </cofactor>
    <text evidence="5 6">Binds 1 zinc ion per subunit.</text>
</comment>
<feature type="transmembrane region" description="Helical" evidence="7">
    <location>
        <begin position="7"/>
        <end position="31"/>
    </location>
</feature>
<feature type="binding site" evidence="5">
    <location>
        <position position="142"/>
    </location>
    <ligand>
        <name>Zn(2+)</name>
        <dbReference type="ChEBI" id="CHEBI:29105"/>
        <note>catalytic</note>
    </ligand>
</feature>
<dbReference type="PRINTS" id="PR00480">
    <property type="entry name" value="ASTACIN"/>
</dbReference>
<keyword evidence="2 5" id="KW-0862">Zinc</keyword>
<dbReference type="GO" id="GO:0008270">
    <property type="term" value="F:zinc ion binding"/>
    <property type="evidence" value="ECO:0007669"/>
    <property type="project" value="UniProtKB-UniRule"/>
</dbReference>
<dbReference type="PANTHER" id="PTHR10127">
    <property type="entry name" value="DISCOIDIN, CUB, EGF, LAMININ , AND ZINC METALLOPROTEASE DOMAIN CONTAINING"/>
    <property type="match status" value="1"/>
</dbReference>
<feature type="domain" description="Peptidase M12A" evidence="8">
    <location>
        <begin position="49"/>
        <end position="245"/>
    </location>
</feature>
<dbReference type="PROSITE" id="PS01186">
    <property type="entry name" value="EGF_2"/>
    <property type="match status" value="1"/>
</dbReference>
<dbReference type="PANTHER" id="PTHR10127:SF802">
    <property type="entry name" value="ZINC METALLOPROTEINASE NAS-10"/>
    <property type="match status" value="1"/>
</dbReference>
<dbReference type="InterPro" id="IPR000742">
    <property type="entry name" value="EGF"/>
</dbReference>
<dbReference type="WBParaSite" id="PTRK_0000944900.1">
    <property type="protein sequence ID" value="PTRK_0000944900.1"/>
    <property type="gene ID" value="PTRK_0000944900"/>
</dbReference>
<dbReference type="EC" id="3.4.24.-" evidence="6"/>
<keyword evidence="4" id="KW-1015">Disulfide bond</keyword>
<keyword evidence="3 5" id="KW-0482">Metalloprotease</keyword>
<evidence type="ECO:0000256" key="3">
    <source>
        <dbReference type="ARBA" id="ARBA00023049"/>
    </source>
</evidence>
<feature type="active site" evidence="5">
    <location>
        <position position="143"/>
    </location>
</feature>
<protein>
    <recommendedName>
        <fullName evidence="6">Metalloendopeptidase</fullName>
        <ecNumber evidence="6">3.4.24.-</ecNumber>
    </recommendedName>
</protein>
<accession>A0A0N4ZLS5</accession>
<evidence type="ECO:0000313" key="9">
    <source>
        <dbReference type="Proteomes" id="UP000038045"/>
    </source>
</evidence>
<dbReference type="PROSITE" id="PS00022">
    <property type="entry name" value="EGF_1"/>
    <property type="match status" value="1"/>
</dbReference>
<keyword evidence="7" id="KW-0472">Membrane</keyword>
<dbReference type="Proteomes" id="UP000038045">
    <property type="component" value="Unplaced"/>
</dbReference>
<dbReference type="InterPro" id="IPR006026">
    <property type="entry name" value="Peptidase_Metallo"/>
</dbReference>
<evidence type="ECO:0000259" key="8">
    <source>
        <dbReference type="PROSITE" id="PS51864"/>
    </source>
</evidence>
<comment type="caution">
    <text evidence="5">Lacks conserved residue(s) required for the propagation of feature annotation.</text>
</comment>
<keyword evidence="5 6" id="KW-0378">Hydrolase</keyword>
<evidence type="ECO:0000256" key="4">
    <source>
        <dbReference type="ARBA" id="ARBA00023157"/>
    </source>
</evidence>
<evidence type="ECO:0000256" key="5">
    <source>
        <dbReference type="PROSITE-ProRule" id="PRU01211"/>
    </source>
</evidence>
<evidence type="ECO:0000313" key="10">
    <source>
        <dbReference type="WBParaSite" id="PTRK_0000944900.1"/>
    </source>
</evidence>
<organism evidence="9 10">
    <name type="scientific">Parastrongyloides trichosuri</name>
    <name type="common">Possum-specific nematode worm</name>
    <dbReference type="NCBI Taxonomy" id="131310"/>
    <lineage>
        <taxon>Eukaryota</taxon>
        <taxon>Metazoa</taxon>
        <taxon>Ecdysozoa</taxon>
        <taxon>Nematoda</taxon>
        <taxon>Chromadorea</taxon>
        <taxon>Rhabditida</taxon>
        <taxon>Tylenchina</taxon>
        <taxon>Panagrolaimomorpha</taxon>
        <taxon>Strongyloidoidea</taxon>
        <taxon>Strongyloididae</taxon>
        <taxon>Parastrongyloides</taxon>
    </lineage>
</organism>
<keyword evidence="7" id="KW-0812">Transmembrane</keyword>
<evidence type="ECO:0000256" key="1">
    <source>
        <dbReference type="ARBA" id="ARBA00022723"/>
    </source>
</evidence>
<dbReference type="InterPro" id="IPR024079">
    <property type="entry name" value="MetalloPept_cat_dom_sf"/>
</dbReference>
<feature type="binding site" evidence="5">
    <location>
        <position position="152"/>
    </location>
    <ligand>
        <name>Zn(2+)</name>
        <dbReference type="ChEBI" id="CHEBI:29105"/>
        <note>catalytic</note>
    </ligand>
</feature>
<dbReference type="GO" id="GO:0004222">
    <property type="term" value="F:metalloendopeptidase activity"/>
    <property type="evidence" value="ECO:0007669"/>
    <property type="project" value="UniProtKB-UniRule"/>
</dbReference>
<dbReference type="Gene3D" id="3.40.390.10">
    <property type="entry name" value="Collagenase (Catalytic Domain)"/>
    <property type="match status" value="1"/>
</dbReference>
<dbReference type="SMART" id="SM00235">
    <property type="entry name" value="ZnMc"/>
    <property type="match status" value="1"/>
</dbReference>
<keyword evidence="5 6" id="KW-0645">Protease</keyword>
<evidence type="ECO:0000256" key="6">
    <source>
        <dbReference type="RuleBase" id="RU361183"/>
    </source>
</evidence>
<keyword evidence="9" id="KW-1185">Reference proteome</keyword>
<sequence length="401" mass="46834">MFRSKKIIYIYLFILLLVCLFKINNISSYFLESRKLQNMAEDSHSIKRRAIMINQPIQWSFPIRYYVDEYLLTEYVDDALKIISDETCITFAKSYYKINAGQGINFIQSEYCGSHVGPQQNLEPQSVYLSQNCCLKIVNIQHETAHALGLTHEQCRSDRDNFITIKKENMMEGLETNYEKDPNEWFTSYSNQYDFGSGMHYFSNSFSSNGKNVIDSKIPEYNKMMGQRSYLSFNDYKLLNYRYCNDTCKDSQVVCKNSGYLNPNKCNECKCPNGYIGTTCEYIEISDRDCDNAELIATNQIDSLFKVGYKNCTFRIKSLSGNKIIIYVKEINTNEEKPCLENNGLEIKYRKDKGAMGLCLCGYYNRSFMLTSENDEVLVMYRGKTMFNYFQIMYHESQITF</sequence>
<keyword evidence="1 5" id="KW-0479">Metal-binding</keyword>
<dbReference type="PROSITE" id="PS51864">
    <property type="entry name" value="ASTACIN"/>
    <property type="match status" value="1"/>
</dbReference>
<proteinExistence type="predicted"/>
<evidence type="ECO:0000256" key="7">
    <source>
        <dbReference type="SAM" id="Phobius"/>
    </source>
</evidence>
<dbReference type="GO" id="GO:0006508">
    <property type="term" value="P:proteolysis"/>
    <property type="evidence" value="ECO:0007669"/>
    <property type="project" value="UniProtKB-KW"/>
</dbReference>
<keyword evidence="7" id="KW-1133">Transmembrane helix</keyword>
<name>A0A0N4ZLS5_PARTI</name>
<dbReference type="AlphaFoldDB" id="A0A0N4ZLS5"/>
<dbReference type="SUPFAM" id="SSF55486">
    <property type="entry name" value="Metalloproteases ('zincins'), catalytic domain"/>
    <property type="match status" value="1"/>
</dbReference>